<dbReference type="InterPro" id="IPR000977">
    <property type="entry name" value="DNA_ligase_ATP-dep"/>
</dbReference>
<dbReference type="GO" id="GO:0006281">
    <property type="term" value="P:DNA repair"/>
    <property type="evidence" value="ECO:0007669"/>
    <property type="project" value="UniProtKB-KW"/>
</dbReference>
<dbReference type="OrthoDB" id="206088at2759"/>
<feature type="region of interest" description="Disordered" evidence="16">
    <location>
        <begin position="28"/>
        <end position="60"/>
    </location>
</feature>
<keyword evidence="10 14" id="KW-0234">DNA repair</keyword>
<keyword evidence="5" id="KW-0235">DNA replication</keyword>
<evidence type="ECO:0000256" key="7">
    <source>
        <dbReference type="ARBA" id="ARBA00022763"/>
    </source>
</evidence>
<dbReference type="GO" id="GO:0005524">
    <property type="term" value="F:ATP binding"/>
    <property type="evidence" value="ECO:0007669"/>
    <property type="project" value="UniProtKB-KW"/>
</dbReference>
<dbReference type="EC" id="6.5.1.1" evidence="14"/>
<dbReference type="STRING" id="45607.A0A2T0FF54"/>
<evidence type="ECO:0000256" key="4">
    <source>
        <dbReference type="ARBA" id="ARBA00022618"/>
    </source>
</evidence>
<dbReference type="CDD" id="cd07969">
    <property type="entry name" value="OBF_DNA_ligase_I"/>
    <property type="match status" value="1"/>
</dbReference>
<dbReference type="InterPro" id="IPR012340">
    <property type="entry name" value="NA-bd_OB-fold"/>
</dbReference>
<dbReference type="GeneID" id="36514968"/>
<keyword evidence="4" id="KW-0132">Cell division</keyword>
<dbReference type="SUPFAM" id="SSF117018">
    <property type="entry name" value="ATP-dependent DNA ligase DNA-binding domain"/>
    <property type="match status" value="1"/>
</dbReference>
<evidence type="ECO:0000256" key="1">
    <source>
        <dbReference type="ARBA" id="ARBA00004123"/>
    </source>
</evidence>
<dbReference type="GO" id="GO:0051301">
    <property type="term" value="P:cell division"/>
    <property type="evidence" value="ECO:0007669"/>
    <property type="project" value="UniProtKB-KW"/>
</dbReference>
<evidence type="ECO:0000256" key="8">
    <source>
        <dbReference type="ARBA" id="ARBA00022840"/>
    </source>
</evidence>
<dbReference type="InterPro" id="IPR050191">
    <property type="entry name" value="ATP-dep_DNA_ligase"/>
</dbReference>
<dbReference type="GO" id="GO:0003677">
    <property type="term" value="F:DNA binding"/>
    <property type="evidence" value="ECO:0007669"/>
    <property type="project" value="InterPro"/>
</dbReference>
<dbReference type="PROSITE" id="PS00697">
    <property type="entry name" value="DNA_LIGASE_A1"/>
    <property type="match status" value="1"/>
</dbReference>
<dbReference type="FunFam" id="3.30.470.30:FF:000016">
    <property type="entry name" value="DNA ligase"/>
    <property type="match status" value="1"/>
</dbReference>
<dbReference type="Pfam" id="PF01068">
    <property type="entry name" value="DNA_ligase_A_M"/>
    <property type="match status" value="1"/>
</dbReference>
<feature type="compositionally biased region" description="Basic and acidic residues" evidence="16">
    <location>
        <begin position="34"/>
        <end position="55"/>
    </location>
</feature>
<dbReference type="NCBIfam" id="TIGR00574">
    <property type="entry name" value="dnl1"/>
    <property type="match status" value="1"/>
</dbReference>
<evidence type="ECO:0000259" key="17">
    <source>
        <dbReference type="PROSITE" id="PS50160"/>
    </source>
</evidence>
<evidence type="ECO:0000256" key="10">
    <source>
        <dbReference type="ARBA" id="ARBA00023204"/>
    </source>
</evidence>
<evidence type="ECO:0000313" key="19">
    <source>
        <dbReference type="Proteomes" id="UP000238350"/>
    </source>
</evidence>
<dbReference type="Proteomes" id="UP000238350">
    <property type="component" value="Unassembled WGS sequence"/>
</dbReference>
<dbReference type="Gene3D" id="3.30.470.30">
    <property type="entry name" value="DNA ligase/mRNA capping enzyme"/>
    <property type="match status" value="1"/>
</dbReference>
<sequence>MHRLGRFAMQKSIESFFGQKRALATKASPAAKKQRIEAPEQVEVKAEPKPVDSKPDASGTLEYGDLTNVFDKIEATTKRLEITKYCSDFFSRVLETHPHLLPQITYLCINRLGPDYEGLELGIGESIIIKALAESTGRTPAQIKKDYNQLGDLGGVAIASKKSQATMFKPKPLTVDIVFKRLVEIAKSSGQQSQSKKVNIIKQLLVSCRGVEAKYLVRSLEGKLRIGLAEKSVLVALSQAFVQHDLRLGRETLAPEAAEDLVKDVFCQMPNYETIIEAAINGGVKHLPEVVKLTPGVPLKPMLAKPTKSITEVLDRFSGEKFTCEYKYDGERAQVHCTASGSMHVYSRNMEDMSQRYPDIIDIIPKIRTPKTVDFILDCEAVAWDTAQHKILPFQVLSTRKRKDVESGDIKVKVHLFVFDILYLNGEPLLTKALSERRQLIADNFNLLADQFSPAVSMTSESIEEIQHFLDQSVKDSCEGLMIKMYEGQESGYEPSKRSRNWLKLKKDYLDGVGDSLDLVVLGAYFGRGKRTNVYGGFLLGAYNPDTEEYETVCKIGTGFSEADLERFHQLLSPLADPKPKSYIDHDPAANQQPDVWFEPKHVWEVLTADLSLSPVYRAGHHELGKGVSLRFPRFIREREDKGPEDSTTSDQLVQFYQRQVSIAD</sequence>
<dbReference type="GO" id="GO:0006310">
    <property type="term" value="P:DNA recombination"/>
    <property type="evidence" value="ECO:0007669"/>
    <property type="project" value="UniProtKB-KW"/>
</dbReference>
<dbReference type="EMBL" id="NDIQ01000001">
    <property type="protein sequence ID" value="PRT53599.1"/>
    <property type="molecule type" value="Genomic_DNA"/>
</dbReference>
<dbReference type="InterPro" id="IPR012310">
    <property type="entry name" value="DNA_ligase_ATP-dep_cent"/>
</dbReference>
<feature type="domain" description="ATP-dependent DNA ligase family profile" evidence="17">
    <location>
        <begin position="407"/>
        <end position="544"/>
    </location>
</feature>
<reference evidence="18 19" key="1">
    <citation type="submission" date="2017-04" db="EMBL/GenBank/DDBJ databases">
        <title>Genome sequencing of [Candida] sorbophila.</title>
        <authorList>
            <person name="Ahn J.O."/>
        </authorList>
    </citation>
    <scope>NUCLEOTIDE SEQUENCE [LARGE SCALE GENOMIC DNA]</scope>
    <source>
        <strain evidence="18 19">DS02</strain>
    </source>
</reference>
<evidence type="ECO:0000256" key="5">
    <source>
        <dbReference type="ARBA" id="ARBA00022705"/>
    </source>
</evidence>
<dbReference type="CDD" id="cd07900">
    <property type="entry name" value="Adenylation_DNA_ligase_I_Euk"/>
    <property type="match status" value="1"/>
</dbReference>
<dbReference type="InterPro" id="IPR012308">
    <property type="entry name" value="DNA_ligase_ATP-dep_N"/>
</dbReference>
<comment type="catalytic activity">
    <reaction evidence="13 14">
        <text>ATP + (deoxyribonucleotide)n-3'-hydroxyl + 5'-phospho-(deoxyribonucleotide)m = (deoxyribonucleotide)n+m + AMP + diphosphate.</text>
        <dbReference type="EC" id="6.5.1.1"/>
    </reaction>
</comment>
<evidence type="ECO:0000256" key="2">
    <source>
        <dbReference type="ARBA" id="ARBA00007572"/>
    </source>
</evidence>
<keyword evidence="8 14" id="KW-0067">ATP-binding</keyword>
<evidence type="ECO:0000256" key="3">
    <source>
        <dbReference type="ARBA" id="ARBA00022598"/>
    </source>
</evidence>
<comment type="subcellular location">
    <subcellularLocation>
        <location evidence="1">Nucleus</location>
    </subcellularLocation>
</comment>
<evidence type="ECO:0000256" key="6">
    <source>
        <dbReference type="ARBA" id="ARBA00022741"/>
    </source>
</evidence>
<keyword evidence="7 14" id="KW-0227">DNA damage</keyword>
<dbReference type="InterPro" id="IPR012309">
    <property type="entry name" value="DNA_ligase_ATP-dep_C"/>
</dbReference>
<dbReference type="Pfam" id="PF04679">
    <property type="entry name" value="DNA_ligase_A_C"/>
    <property type="match status" value="1"/>
</dbReference>
<dbReference type="RefSeq" id="XP_024663545.1">
    <property type="nucleotide sequence ID" value="XM_024807777.1"/>
</dbReference>
<name>A0A2T0FF54_9ASCO</name>
<gene>
    <name evidence="18" type="ORF">B9G98_01219</name>
</gene>
<dbReference type="InterPro" id="IPR036599">
    <property type="entry name" value="DNA_ligase_N_sf"/>
</dbReference>
<dbReference type="FunFam" id="1.10.3260.10:FF:000001">
    <property type="entry name" value="DNA ligase"/>
    <property type="match status" value="1"/>
</dbReference>
<comment type="caution">
    <text evidence="18">The sequence shown here is derived from an EMBL/GenBank/DDBJ whole genome shotgun (WGS) entry which is preliminary data.</text>
</comment>
<dbReference type="Pfam" id="PF04675">
    <property type="entry name" value="DNA_ligase_A_N"/>
    <property type="match status" value="1"/>
</dbReference>
<dbReference type="SUPFAM" id="SSF50249">
    <property type="entry name" value="Nucleic acid-binding proteins"/>
    <property type="match status" value="1"/>
</dbReference>
<protein>
    <recommendedName>
        <fullName evidence="14">DNA ligase</fullName>
        <ecNumber evidence="14">6.5.1.1</ecNumber>
    </recommendedName>
</protein>
<evidence type="ECO:0000256" key="9">
    <source>
        <dbReference type="ARBA" id="ARBA00023172"/>
    </source>
</evidence>
<dbReference type="GO" id="GO:0005634">
    <property type="term" value="C:nucleus"/>
    <property type="evidence" value="ECO:0007669"/>
    <property type="project" value="UniProtKB-SubCell"/>
</dbReference>
<evidence type="ECO:0000256" key="16">
    <source>
        <dbReference type="SAM" id="MobiDB-lite"/>
    </source>
</evidence>
<dbReference type="FunFam" id="2.40.50.140:FF:000062">
    <property type="entry name" value="DNA ligase"/>
    <property type="match status" value="1"/>
</dbReference>
<accession>A0A2T0FF54</accession>
<evidence type="ECO:0000256" key="13">
    <source>
        <dbReference type="ARBA" id="ARBA00034003"/>
    </source>
</evidence>
<dbReference type="GO" id="GO:0005739">
    <property type="term" value="C:mitochondrion"/>
    <property type="evidence" value="ECO:0007669"/>
    <property type="project" value="TreeGrafter"/>
</dbReference>
<comment type="similarity">
    <text evidence="2 15">Belongs to the ATP-dependent DNA ligase family.</text>
</comment>
<keyword evidence="9 14" id="KW-0233">DNA recombination</keyword>
<proteinExistence type="inferred from homology"/>
<dbReference type="InterPro" id="IPR016059">
    <property type="entry name" value="DNA_ligase_ATP-dep_CS"/>
</dbReference>
<dbReference type="GO" id="GO:1903461">
    <property type="term" value="P:Okazaki fragment processing involved in mitotic DNA replication"/>
    <property type="evidence" value="ECO:0007669"/>
    <property type="project" value="TreeGrafter"/>
</dbReference>
<evidence type="ECO:0000256" key="12">
    <source>
        <dbReference type="ARBA" id="ARBA00023306"/>
    </source>
</evidence>
<dbReference type="SUPFAM" id="SSF56091">
    <property type="entry name" value="DNA ligase/mRNA capping enzyme, catalytic domain"/>
    <property type="match status" value="1"/>
</dbReference>
<keyword evidence="11" id="KW-0539">Nucleus</keyword>
<dbReference type="PROSITE" id="PS50160">
    <property type="entry name" value="DNA_LIGASE_A3"/>
    <property type="match status" value="1"/>
</dbReference>
<dbReference type="GO" id="GO:0071897">
    <property type="term" value="P:DNA biosynthetic process"/>
    <property type="evidence" value="ECO:0007669"/>
    <property type="project" value="InterPro"/>
</dbReference>
<dbReference type="Gene3D" id="1.10.3260.10">
    <property type="entry name" value="DNA ligase, ATP-dependent, N-terminal domain"/>
    <property type="match status" value="1"/>
</dbReference>
<evidence type="ECO:0000256" key="11">
    <source>
        <dbReference type="ARBA" id="ARBA00023242"/>
    </source>
</evidence>
<organism evidence="18 19">
    <name type="scientific">Wickerhamiella sorbophila</name>
    <dbReference type="NCBI Taxonomy" id="45607"/>
    <lineage>
        <taxon>Eukaryota</taxon>
        <taxon>Fungi</taxon>
        <taxon>Dikarya</taxon>
        <taxon>Ascomycota</taxon>
        <taxon>Saccharomycotina</taxon>
        <taxon>Dipodascomycetes</taxon>
        <taxon>Dipodascales</taxon>
        <taxon>Trichomonascaceae</taxon>
        <taxon>Wickerhamiella</taxon>
    </lineage>
</organism>
<evidence type="ECO:0000256" key="15">
    <source>
        <dbReference type="RuleBase" id="RU004196"/>
    </source>
</evidence>
<dbReference type="GO" id="GO:0003910">
    <property type="term" value="F:DNA ligase (ATP) activity"/>
    <property type="evidence" value="ECO:0007669"/>
    <property type="project" value="UniProtKB-EC"/>
</dbReference>
<dbReference type="PANTHER" id="PTHR45674:SF4">
    <property type="entry name" value="DNA LIGASE 1"/>
    <property type="match status" value="1"/>
</dbReference>
<keyword evidence="3 14" id="KW-0436">Ligase</keyword>
<keyword evidence="6 14" id="KW-0547">Nucleotide-binding</keyword>
<dbReference type="AlphaFoldDB" id="A0A2T0FF54"/>
<dbReference type="PANTHER" id="PTHR45674">
    <property type="entry name" value="DNA LIGASE 1/3 FAMILY MEMBER"/>
    <property type="match status" value="1"/>
</dbReference>
<evidence type="ECO:0000256" key="14">
    <source>
        <dbReference type="RuleBase" id="RU000617"/>
    </source>
</evidence>
<evidence type="ECO:0000313" key="18">
    <source>
        <dbReference type="EMBL" id="PRT53599.1"/>
    </source>
</evidence>
<dbReference type="PROSITE" id="PS00333">
    <property type="entry name" value="DNA_LIGASE_A2"/>
    <property type="match status" value="1"/>
</dbReference>
<keyword evidence="19" id="KW-1185">Reference proteome</keyword>
<keyword evidence="12" id="KW-0131">Cell cycle</keyword>
<dbReference type="Gene3D" id="2.40.50.140">
    <property type="entry name" value="Nucleic acid-binding proteins"/>
    <property type="match status" value="1"/>
</dbReference>
<dbReference type="Gene3D" id="3.30.1490.70">
    <property type="match status" value="1"/>
</dbReference>